<evidence type="ECO:0000256" key="1">
    <source>
        <dbReference type="ARBA" id="ARBA00004514"/>
    </source>
</evidence>
<dbReference type="FunFam" id="2.60.40.790:FF:000022">
    <property type="entry name" value="Protein SHQ1 homolog"/>
    <property type="match status" value="1"/>
</dbReference>
<keyword evidence="6" id="KW-0539">Nucleus</keyword>
<evidence type="ECO:0000256" key="4">
    <source>
        <dbReference type="ARBA" id="ARBA00013750"/>
    </source>
</evidence>
<dbReference type="SUPFAM" id="SSF49764">
    <property type="entry name" value="HSP20-like chaperones"/>
    <property type="match status" value="1"/>
</dbReference>
<dbReference type="AlphaFoldDB" id="A0AAV7NF40"/>
<evidence type="ECO:0000256" key="5">
    <source>
        <dbReference type="ARBA" id="ARBA00022490"/>
    </source>
</evidence>
<evidence type="ECO:0000313" key="9">
    <source>
        <dbReference type="EMBL" id="KAJ1111410.1"/>
    </source>
</evidence>
<organism evidence="9 10">
    <name type="scientific">Pleurodeles waltl</name>
    <name type="common">Iberian ribbed newt</name>
    <dbReference type="NCBI Taxonomy" id="8319"/>
    <lineage>
        <taxon>Eukaryota</taxon>
        <taxon>Metazoa</taxon>
        <taxon>Chordata</taxon>
        <taxon>Craniata</taxon>
        <taxon>Vertebrata</taxon>
        <taxon>Euteleostomi</taxon>
        <taxon>Amphibia</taxon>
        <taxon>Batrachia</taxon>
        <taxon>Caudata</taxon>
        <taxon>Salamandroidea</taxon>
        <taxon>Salamandridae</taxon>
        <taxon>Pleurodelinae</taxon>
        <taxon>Pleurodeles</taxon>
    </lineage>
</organism>
<comment type="caution">
    <text evidence="9">The sequence shown here is derived from an EMBL/GenBank/DDBJ whole genome shotgun (WGS) entry which is preliminary data.</text>
</comment>
<dbReference type="InterPro" id="IPR048696">
    <property type="entry name" value="SHQ1-like_CS"/>
</dbReference>
<dbReference type="PANTHER" id="PTHR12967:SF0">
    <property type="entry name" value="PROTEIN SHQ1 HOMOLOG"/>
    <property type="match status" value="1"/>
</dbReference>
<feature type="domain" description="CS" evidence="8">
    <location>
        <begin position="67"/>
        <end position="155"/>
    </location>
</feature>
<dbReference type="Proteomes" id="UP001066276">
    <property type="component" value="Chromosome 9"/>
</dbReference>
<feature type="region of interest" description="Disordered" evidence="7">
    <location>
        <begin position="633"/>
        <end position="728"/>
    </location>
</feature>
<sequence length="776" mass="85380">MLLDRKPRLVNMSADGGHLMLETIQAHHFRFGSSRTGEVEVQSRGRWTTISLVLSLPCLLLESEVAMITPAFDLSQDPEFLTIIIKVPYARVSELDLYFEGDEFKFYAKPYFLRLNLPGRIVEDGREKASYNVDEGTFTVKLPKEAPGQHFEGLGMLTSLLAPKGSRSAKPLVEELDASADPEEEEDDFDWQIEQIPYEETCSALPSQCSYGFGNLRSGVFSRLQGELSDVIDLKSPDETPIEDRQAAQLAAEDAKFDPDHYLADLFEDEAIRSMLRYTPWWAAARTKNAAQDGRSSPDQDSQEPAVVFSDEEKQKLRNFKNKSFLLDKKARSRVYLSLVDVLLAYCYDIRVTEGERNVESSWNIRKLSGSLSWLQNYSSIHEVLVSFGRRVLCYPLYRHFLLVLEAVKDASLLLQMGKAAVLKCFLQIHRIFQENDPAYILNDLYITDYCVWIQKIKSKKLAALANCLQTAALTKADLRFELDELELAALLVQEEELEASGAGKKQSCGPSQANASGTEESSSSSSSSNDTEFDSSSGTDKDTDSSDDTEDSVSDEDGVSDGEHVKTASSRETLLEKTPPLVEVLGLIQNTDTSGSGGQQPGESLHPPPSSGDRVEELSEKLWTTVVLSEPSGDLASEVEPGLHKAVSHGAQKSHETDTGKVRCPLASPTVSGRPEGEPGDHLPATVVLPEGSKERAAEVGLPGTDAAQPPRDPGIEITDGSFQSPRISGNQTLIEELGEYLQTAAVLSECCAERATELESGWQDTETESTPDAQ</sequence>
<dbReference type="PANTHER" id="PTHR12967">
    <property type="entry name" value="PROTEIN SHQ1 HOMOLOG"/>
    <property type="match status" value="1"/>
</dbReference>
<proteinExistence type="inferred from homology"/>
<reference evidence="9" key="1">
    <citation type="journal article" date="2022" name="bioRxiv">
        <title>Sequencing and chromosome-scale assembly of the giantPleurodeles waltlgenome.</title>
        <authorList>
            <person name="Brown T."/>
            <person name="Elewa A."/>
            <person name="Iarovenko S."/>
            <person name="Subramanian E."/>
            <person name="Araus A.J."/>
            <person name="Petzold A."/>
            <person name="Susuki M."/>
            <person name="Suzuki K.-i.T."/>
            <person name="Hayashi T."/>
            <person name="Toyoda A."/>
            <person name="Oliveira C."/>
            <person name="Osipova E."/>
            <person name="Leigh N.D."/>
            <person name="Simon A."/>
            <person name="Yun M.H."/>
        </authorList>
    </citation>
    <scope>NUCLEOTIDE SEQUENCE</scope>
    <source>
        <strain evidence="9">20211129_DDA</strain>
        <tissue evidence="9">Liver</tissue>
    </source>
</reference>
<keyword evidence="5" id="KW-0963">Cytoplasm</keyword>
<protein>
    <recommendedName>
        <fullName evidence="4">Protein SHQ1 homolog</fullName>
    </recommendedName>
</protein>
<comment type="subcellular location">
    <subcellularLocation>
        <location evidence="1">Cytoplasm</location>
        <location evidence="1">Cytosol</location>
    </subcellularLocation>
    <subcellularLocation>
        <location evidence="2">Nucleus</location>
        <location evidence="2">Nucleoplasm</location>
    </subcellularLocation>
</comment>
<gene>
    <name evidence="9" type="ORF">NDU88_008734</name>
</gene>
<dbReference type="InterPro" id="IPR039742">
    <property type="entry name" value="Shq1"/>
</dbReference>
<dbReference type="InterPro" id="IPR008978">
    <property type="entry name" value="HSP20-like_chaperone"/>
</dbReference>
<evidence type="ECO:0000313" key="10">
    <source>
        <dbReference type="Proteomes" id="UP001066276"/>
    </source>
</evidence>
<dbReference type="InterPro" id="IPR007052">
    <property type="entry name" value="CS_dom"/>
</dbReference>
<dbReference type="CDD" id="cd06463">
    <property type="entry name" value="p23_like"/>
    <property type="match status" value="1"/>
</dbReference>
<evidence type="ECO:0000259" key="8">
    <source>
        <dbReference type="PROSITE" id="PS51203"/>
    </source>
</evidence>
<evidence type="ECO:0000256" key="3">
    <source>
        <dbReference type="ARBA" id="ARBA00005607"/>
    </source>
</evidence>
<dbReference type="Gene3D" id="2.60.40.790">
    <property type="match status" value="1"/>
</dbReference>
<dbReference type="EMBL" id="JANPWB010000013">
    <property type="protein sequence ID" value="KAJ1111410.1"/>
    <property type="molecule type" value="Genomic_DNA"/>
</dbReference>
<name>A0AAV7NF40_PLEWA</name>
<feature type="compositionally biased region" description="Acidic residues" evidence="7">
    <location>
        <begin position="546"/>
        <end position="561"/>
    </location>
</feature>
<dbReference type="GO" id="GO:0051082">
    <property type="term" value="F:unfolded protein binding"/>
    <property type="evidence" value="ECO:0007669"/>
    <property type="project" value="TreeGrafter"/>
</dbReference>
<evidence type="ECO:0000256" key="7">
    <source>
        <dbReference type="SAM" id="MobiDB-lite"/>
    </source>
</evidence>
<dbReference type="Pfam" id="PF04925">
    <property type="entry name" value="SHQ1"/>
    <property type="match status" value="1"/>
</dbReference>
<dbReference type="GO" id="GO:0000493">
    <property type="term" value="P:box H/ACA snoRNP assembly"/>
    <property type="evidence" value="ECO:0007669"/>
    <property type="project" value="InterPro"/>
</dbReference>
<evidence type="ECO:0000256" key="2">
    <source>
        <dbReference type="ARBA" id="ARBA00004642"/>
    </source>
</evidence>
<dbReference type="InterPro" id="IPR007009">
    <property type="entry name" value="Shq1_C"/>
</dbReference>
<dbReference type="GO" id="GO:0005829">
    <property type="term" value="C:cytosol"/>
    <property type="evidence" value="ECO:0007669"/>
    <property type="project" value="UniProtKB-SubCell"/>
</dbReference>
<evidence type="ECO:0000256" key="6">
    <source>
        <dbReference type="ARBA" id="ARBA00023242"/>
    </source>
</evidence>
<dbReference type="Pfam" id="PF21413">
    <property type="entry name" value="SHQ1-like_CS"/>
    <property type="match status" value="1"/>
</dbReference>
<keyword evidence="10" id="KW-1185">Reference proteome</keyword>
<feature type="region of interest" description="Disordered" evidence="7">
    <location>
        <begin position="502"/>
        <end position="618"/>
    </location>
</feature>
<comment type="similarity">
    <text evidence="3">Belongs to the SHQ1 family.</text>
</comment>
<accession>A0AAV7NF40</accession>
<dbReference type="PROSITE" id="PS51203">
    <property type="entry name" value="CS"/>
    <property type="match status" value="1"/>
</dbReference>
<feature type="compositionally biased region" description="Low complexity" evidence="7">
    <location>
        <begin position="514"/>
        <end position="539"/>
    </location>
</feature>
<dbReference type="GO" id="GO:0005654">
    <property type="term" value="C:nucleoplasm"/>
    <property type="evidence" value="ECO:0007669"/>
    <property type="project" value="UniProtKB-SubCell"/>
</dbReference>